<proteinExistence type="predicted"/>
<dbReference type="PANTHER" id="PTHR33221:SF4">
    <property type="entry name" value="HTH-TYPE TRANSCRIPTIONAL REPRESSOR NSRR"/>
    <property type="match status" value="1"/>
</dbReference>
<evidence type="ECO:0000256" key="1">
    <source>
        <dbReference type="ARBA" id="ARBA00023125"/>
    </source>
</evidence>
<dbReference type="Gene3D" id="1.10.10.10">
    <property type="entry name" value="Winged helix-like DNA-binding domain superfamily/Winged helix DNA-binding domain"/>
    <property type="match status" value="1"/>
</dbReference>
<protein>
    <submittedName>
        <fullName evidence="2">BadM/Rrf2 family transcriptional regulator</fullName>
    </submittedName>
</protein>
<dbReference type="GO" id="GO:0003677">
    <property type="term" value="F:DNA binding"/>
    <property type="evidence" value="ECO:0007669"/>
    <property type="project" value="UniProtKB-KW"/>
</dbReference>
<accession>A0A2W5A296</accession>
<reference evidence="2 3" key="1">
    <citation type="submission" date="2017-08" db="EMBL/GenBank/DDBJ databases">
        <title>Infants hospitalized years apart are colonized by the same room-sourced microbial strains.</title>
        <authorList>
            <person name="Brooks B."/>
            <person name="Olm M.R."/>
            <person name="Firek B.A."/>
            <person name="Baker R."/>
            <person name="Thomas B.C."/>
            <person name="Morowitz M.J."/>
            <person name="Banfield J.F."/>
        </authorList>
    </citation>
    <scope>NUCLEOTIDE SEQUENCE [LARGE SCALE GENOMIC DNA]</scope>
    <source>
        <strain evidence="2">S2_018_000_R2_104</strain>
    </source>
</reference>
<dbReference type="PANTHER" id="PTHR33221">
    <property type="entry name" value="WINGED HELIX-TURN-HELIX TRANSCRIPTIONAL REGULATOR, RRF2 FAMILY"/>
    <property type="match status" value="1"/>
</dbReference>
<gene>
    <name evidence="2" type="ORF">DI626_01245</name>
</gene>
<dbReference type="NCBIfam" id="TIGR00738">
    <property type="entry name" value="rrf2_super"/>
    <property type="match status" value="1"/>
</dbReference>
<dbReference type="InterPro" id="IPR000944">
    <property type="entry name" value="Tscrpt_reg_Rrf2"/>
</dbReference>
<sequence length="146" mass="16212">MQLTLFTDYALRSLIFLAAHPERSSSVKEIAEHYGISRNHLVKIVHKMATLGLIESTKGKGGGIRLAGDPTAMRLGDVVRKMENMEIVVCFNQDTNTCRISEACRLKHILYEAMNSFIQTLNKYTLTDAAISKDIFAAMMGKSSLS</sequence>
<dbReference type="Proteomes" id="UP000249557">
    <property type="component" value="Unassembled WGS sequence"/>
</dbReference>
<dbReference type="GO" id="GO:0005829">
    <property type="term" value="C:cytosol"/>
    <property type="evidence" value="ECO:0007669"/>
    <property type="project" value="TreeGrafter"/>
</dbReference>
<name>A0A2W5A296_9BACT</name>
<dbReference type="SUPFAM" id="SSF46785">
    <property type="entry name" value="Winged helix' DNA-binding domain"/>
    <property type="match status" value="1"/>
</dbReference>
<evidence type="ECO:0000313" key="2">
    <source>
        <dbReference type="EMBL" id="PZO88660.1"/>
    </source>
</evidence>
<dbReference type="InterPro" id="IPR036388">
    <property type="entry name" value="WH-like_DNA-bd_sf"/>
</dbReference>
<dbReference type="EMBL" id="QFNK01000011">
    <property type="protein sequence ID" value="PZO88660.1"/>
    <property type="molecule type" value="Genomic_DNA"/>
</dbReference>
<dbReference type="AlphaFoldDB" id="A0A2W5A296"/>
<dbReference type="Pfam" id="PF02082">
    <property type="entry name" value="Rrf2"/>
    <property type="match status" value="1"/>
</dbReference>
<dbReference type="InterPro" id="IPR036390">
    <property type="entry name" value="WH_DNA-bd_sf"/>
</dbReference>
<evidence type="ECO:0000313" key="3">
    <source>
        <dbReference type="Proteomes" id="UP000249557"/>
    </source>
</evidence>
<dbReference type="PROSITE" id="PS51197">
    <property type="entry name" value="HTH_RRF2_2"/>
    <property type="match status" value="1"/>
</dbReference>
<comment type="caution">
    <text evidence="2">The sequence shown here is derived from an EMBL/GenBank/DDBJ whole genome shotgun (WGS) entry which is preliminary data.</text>
</comment>
<dbReference type="GO" id="GO:0003700">
    <property type="term" value="F:DNA-binding transcription factor activity"/>
    <property type="evidence" value="ECO:0007669"/>
    <property type="project" value="TreeGrafter"/>
</dbReference>
<keyword evidence="1" id="KW-0238">DNA-binding</keyword>
<organism evidence="2 3">
    <name type="scientific">Micavibrio aeruginosavorus</name>
    <dbReference type="NCBI Taxonomy" id="349221"/>
    <lineage>
        <taxon>Bacteria</taxon>
        <taxon>Pseudomonadati</taxon>
        <taxon>Bdellovibrionota</taxon>
        <taxon>Bdellovibrionia</taxon>
        <taxon>Bdellovibrionales</taxon>
        <taxon>Pseudobdellovibrionaceae</taxon>
        <taxon>Micavibrio</taxon>
    </lineage>
</organism>